<dbReference type="InterPro" id="IPR052897">
    <property type="entry name" value="Sec-Metab_Biosynth_Hydrolase"/>
</dbReference>
<dbReference type="OrthoDB" id="9773549at2"/>
<dbReference type="Pfam" id="PF12697">
    <property type="entry name" value="Abhydrolase_6"/>
    <property type="match status" value="1"/>
</dbReference>
<evidence type="ECO:0000259" key="1">
    <source>
        <dbReference type="Pfam" id="PF12697"/>
    </source>
</evidence>
<name>A0A543FYC4_9PSEU</name>
<dbReference type="InterPro" id="IPR000073">
    <property type="entry name" value="AB_hydrolase_1"/>
</dbReference>
<dbReference type="PANTHER" id="PTHR37017:SF11">
    <property type="entry name" value="ESTERASE_LIPASE_THIOESTERASE DOMAIN-CONTAINING PROTEIN"/>
    <property type="match status" value="1"/>
</dbReference>
<keyword evidence="3" id="KW-1185">Reference proteome</keyword>
<organism evidence="2 3">
    <name type="scientific">Pseudonocardia cypriaca</name>
    <dbReference type="NCBI Taxonomy" id="882449"/>
    <lineage>
        <taxon>Bacteria</taxon>
        <taxon>Bacillati</taxon>
        <taxon>Actinomycetota</taxon>
        <taxon>Actinomycetes</taxon>
        <taxon>Pseudonocardiales</taxon>
        <taxon>Pseudonocardiaceae</taxon>
        <taxon>Pseudonocardia</taxon>
    </lineage>
</organism>
<comment type="caution">
    <text evidence="2">The sequence shown here is derived from an EMBL/GenBank/DDBJ whole genome shotgun (WGS) entry which is preliminary data.</text>
</comment>
<feature type="domain" description="AB hydrolase-1" evidence="1">
    <location>
        <begin position="4"/>
        <end position="223"/>
    </location>
</feature>
<dbReference type="InterPro" id="IPR029058">
    <property type="entry name" value="AB_hydrolase_fold"/>
</dbReference>
<reference evidence="2 3" key="1">
    <citation type="submission" date="2019-06" db="EMBL/GenBank/DDBJ databases">
        <title>Sequencing the genomes of 1000 actinobacteria strains.</title>
        <authorList>
            <person name="Klenk H.-P."/>
        </authorList>
    </citation>
    <scope>NUCLEOTIDE SEQUENCE [LARGE SCALE GENOMIC DNA]</scope>
    <source>
        <strain evidence="2 3">DSM 45511</strain>
    </source>
</reference>
<proteinExistence type="predicted"/>
<dbReference type="RefSeq" id="WP_142105448.1">
    <property type="nucleotide sequence ID" value="NZ_VFPH01000002.1"/>
</dbReference>
<dbReference type="GO" id="GO:0003824">
    <property type="term" value="F:catalytic activity"/>
    <property type="evidence" value="ECO:0007669"/>
    <property type="project" value="UniProtKB-ARBA"/>
</dbReference>
<dbReference type="PANTHER" id="PTHR37017">
    <property type="entry name" value="AB HYDROLASE-1 DOMAIN-CONTAINING PROTEIN-RELATED"/>
    <property type="match status" value="1"/>
</dbReference>
<accession>A0A543FYC4</accession>
<protein>
    <submittedName>
        <fullName evidence="2">Pimeloyl-ACP methyl ester carboxylesterase</fullName>
    </submittedName>
</protein>
<dbReference type="Gene3D" id="3.40.50.1820">
    <property type="entry name" value="alpha/beta hydrolase"/>
    <property type="match status" value="1"/>
</dbReference>
<dbReference type="EMBL" id="VFPH01000002">
    <property type="protein sequence ID" value="TQM38827.1"/>
    <property type="molecule type" value="Genomic_DNA"/>
</dbReference>
<dbReference type="Proteomes" id="UP000319818">
    <property type="component" value="Unassembled WGS sequence"/>
</dbReference>
<dbReference type="SUPFAM" id="SSF53474">
    <property type="entry name" value="alpha/beta-Hydrolases"/>
    <property type="match status" value="1"/>
</dbReference>
<gene>
    <name evidence="2" type="ORF">FB388_6071</name>
</gene>
<evidence type="ECO:0000313" key="3">
    <source>
        <dbReference type="Proteomes" id="UP000319818"/>
    </source>
</evidence>
<sequence length="228" mass="24612">MTNFVLVHGGWIGGWCWSEVADRLRKAGHRVEVIEQLPSGGTDPAALGDLAADAKVVKQAVERVGEPVVLVGHSYGGMVITELADHPAVAHSVYLCAFWPQRGQSAMDLFAAGPLPTWVSPHDDGTTRTTDDLELLRQTLCADVDEQHAYAFLRRFVPQSIASGTAPSTAPDRGHPTTYIICEQDRVLPPAAQEQMAAAADNRYRLPSSHTPMASMPDELADALGRVH</sequence>
<dbReference type="AlphaFoldDB" id="A0A543FYC4"/>
<evidence type="ECO:0000313" key="2">
    <source>
        <dbReference type="EMBL" id="TQM38827.1"/>
    </source>
</evidence>